<dbReference type="AlphaFoldDB" id="A0A7J5YAF0"/>
<evidence type="ECO:0000313" key="2">
    <source>
        <dbReference type="EMBL" id="KAF3846384.1"/>
    </source>
</evidence>
<keyword evidence="3" id="KW-1185">Reference proteome</keyword>
<dbReference type="Proteomes" id="UP000518266">
    <property type="component" value="Unassembled WGS sequence"/>
</dbReference>
<name>A0A7J5YAF0_DISMA</name>
<evidence type="ECO:0000313" key="3">
    <source>
        <dbReference type="Proteomes" id="UP000518266"/>
    </source>
</evidence>
<evidence type="ECO:0000256" key="1">
    <source>
        <dbReference type="SAM" id="MobiDB-lite"/>
    </source>
</evidence>
<proteinExistence type="predicted"/>
<reference evidence="2 3" key="1">
    <citation type="submission" date="2020-03" db="EMBL/GenBank/DDBJ databases">
        <title>Dissostichus mawsoni Genome sequencing and assembly.</title>
        <authorList>
            <person name="Park H."/>
        </authorList>
    </citation>
    <scope>NUCLEOTIDE SEQUENCE [LARGE SCALE GENOMIC DNA]</scope>
    <source>
        <strain evidence="2">DM0001</strain>
        <tissue evidence="2">Muscle</tissue>
    </source>
</reference>
<protein>
    <submittedName>
        <fullName evidence="2">Uncharacterized protein</fullName>
    </submittedName>
</protein>
<gene>
    <name evidence="2" type="ORF">F7725_003462</name>
</gene>
<comment type="caution">
    <text evidence="2">The sequence shown here is derived from an EMBL/GenBank/DDBJ whole genome shotgun (WGS) entry which is preliminary data.</text>
</comment>
<feature type="region of interest" description="Disordered" evidence="1">
    <location>
        <begin position="1"/>
        <end position="20"/>
    </location>
</feature>
<dbReference type="EMBL" id="JAAKFY010000014">
    <property type="protein sequence ID" value="KAF3846384.1"/>
    <property type="molecule type" value="Genomic_DNA"/>
</dbReference>
<organism evidence="2 3">
    <name type="scientific">Dissostichus mawsoni</name>
    <name type="common">Antarctic cod</name>
    <dbReference type="NCBI Taxonomy" id="36200"/>
    <lineage>
        <taxon>Eukaryota</taxon>
        <taxon>Metazoa</taxon>
        <taxon>Chordata</taxon>
        <taxon>Craniata</taxon>
        <taxon>Vertebrata</taxon>
        <taxon>Euteleostomi</taxon>
        <taxon>Actinopterygii</taxon>
        <taxon>Neopterygii</taxon>
        <taxon>Teleostei</taxon>
        <taxon>Neoteleostei</taxon>
        <taxon>Acanthomorphata</taxon>
        <taxon>Eupercaria</taxon>
        <taxon>Perciformes</taxon>
        <taxon>Notothenioidei</taxon>
        <taxon>Nototheniidae</taxon>
        <taxon>Dissostichus</taxon>
    </lineage>
</organism>
<sequence length="147" mass="16296">MCMRKQFREEKFPSEEHQHSRLTAAEKAEVRVTSLVLSHEASLCWTYKALHSGGGGLKFHYRRPTFPQPSSPVKAIHRAYLVASRRQCDATSSPQVTVREMMPMMMKNSVVTHSGAAGGDTGPVSPVDGLTLPDQTDCEGTCREITY</sequence>
<accession>A0A7J5YAF0</accession>